<dbReference type="PANTHER" id="PTHR30466">
    <property type="entry name" value="FLAVIN REDUCTASE"/>
    <property type="match status" value="1"/>
</dbReference>
<dbReference type="Gene3D" id="1.10.10.10">
    <property type="entry name" value="Winged helix-like DNA-binding domain superfamily/Winged helix DNA-binding domain"/>
    <property type="match status" value="1"/>
</dbReference>
<evidence type="ECO:0000313" key="6">
    <source>
        <dbReference type="Proteomes" id="UP001596045"/>
    </source>
</evidence>
<evidence type="ECO:0000256" key="2">
    <source>
        <dbReference type="ARBA" id="ARBA00023002"/>
    </source>
</evidence>
<sequence>MAKANQSPVGKMFDQREFRNALGSFTTGVTIITACQADGTPVGITANSFNSVSLDPPLVLWSLAKSSNSLPAFQAAEHWAVHILSHDQDALATHFSKRSQDKFAGLELERGLGNAPLLAGCTTRMQCKTAYRYDGGDHIIMVGEVMHFEHSDTAPLVYQRGNYAIATRKDLADEAEALIKATAGSTSFDENSISHLLGTAYFQLHGMLREYGAQHGLNDAEFFVLNTLAAREGRKLEELNRLFVYAGHAPLINVLDDMTARGLLQVVVDHGENHEHGLFYLTPLGQELAQQIAAAGRQCEADMMQRLGTVDSLALRMLLRRFISTSDDTLLPGES</sequence>
<evidence type="ECO:0000259" key="3">
    <source>
        <dbReference type="SMART" id="SM00347"/>
    </source>
</evidence>
<dbReference type="RefSeq" id="WP_378998643.1">
    <property type="nucleotide sequence ID" value="NZ_JBHSMT010000026.1"/>
</dbReference>
<dbReference type="Proteomes" id="UP001596045">
    <property type="component" value="Unassembled WGS sequence"/>
</dbReference>
<dbReference type="InterPro" id="IPR036390">
    <property type="entry name" value="WH_DNA-bd_sf"/>
</dbReference>
<evidence type="ECO:0000256" key="1">
    <source>
        <dbReference type="ARBA" id="ARBA00008898"/>
    </source>
</evidence>
<dbReference type="InterPro" id="IPR000835">
    <property type="entry name" value="HTH_MarR-typ"/>
</dbReference>
<proteinExistence type="inferred from homology"/>
<keyword evidence="6" id="KW-1185">Reference proteome</keyword>
<reference evidence="6" key="1">
    <citation type="journal article" date="2019" name="Int. J. Syst. Evol. Microbiol.">
        <title>The Global Catalogue of Microorganisms (GCM) 10K type strain sequencing project: providing services to taxonomists for standard genome sequencing and annotation.</title>
        <authorList>
            <consortium name="The Broad Institute Genomics Platform"/>
            <consortium name="The Broad Institute Genome Sequencing Center for Infectious Disease"/>
            <person name="Wu L."/>
            <person name="Ma J."/>
        </authorList>
    </citation>
    <scope>NUCLEOTIDE SEQUENCE [LARGE SCALE GENOMIC DNA]</scope>
    <source>
        <strain evidence="6">JCM 17066</strain>
    </source>
</reference>
<dbReference type="InterPro" id="IPR002563">
    <property type="entry name" value="Flavin_Rdtase-like_dom"/>
</dbReference>
<dbReference type="PANTHER" id="PTHR30466:SF11">
    <property type="entry name" value="FLAVIN-DEPENDENT MONOOXYGENASE, REDUCTASE SUBUNIT HSAB"/>
    <property type="match status" value="1"/>
</dbReference>
<gene>
    <name evidence="5" type="ORF">ACFPM8_15700</name>
</gene>
<feature type="domain" description="Flavin reductase like" evidence="4">
    <location>
        <begin position="22"/>
        <end position="165"/>
    </location>
</feature>
<comment type="similarity">
    <text evidence="1">Belongs to the non-flavoprotein flavin reductase family.</text>
</comment>
<keyword evidence="2" id="KW-0560">Oxidoreductase</keyword>
<evidence type="ECO:0000259" key="4">
    <source>
        <dbReference type="SMART" id="SM00903"/>
    </source>
</evidence>
<dbReference type="SUPFAM" id="SSF50475">
    <property type="entry name" value="FMN-binding split barrel"/>
    <property type="match status" value="1"/>
</dbReference>
<dbReference type="SMART" id="SM00347">
    <property type="entry name" value="HTH_MARR"/>
    <property type="match status" value="1"/>
</dbReference>
<dbReference type="InterPro" id="IPR036388">
    <property type="entry name" value="WH-like_DNA-bd_sf"/>
</dbReference>
<dbReference type="PROSITE" id="PS51257">
    <property type="entry name" value="PROKAR_LIPOPROTEIN"/>
    <property type="match status" value="1"/>
</dbReference>
<dbReference type="Gene3D" id="2.30.110.10">
    <property type="entry name" value="Electron Transport, Fmn-binding Protein, Chain A"/>
    <property type="match status" value="1"/>
</dbReference>
<comment type="caution">
    <text evidence="5">The sequence shown here is derived from an EMBL/GenBank/DDBJ whole genome shotgun (WGS) entry which is preliminary data.</text>
</comment>
<dbReference type="InterPro" id="IPR012349">
    <property type="entry name" value="Split_barrel_FMN-bd"/>
</dbReference>
<dbReference type="SMART" id="SM00903">
    <property type="entry name" value="Flavin_Reduct"/>
    <property type="match status" value="1"/>
</dbReference>
<name>A0ABW0MC59_9BURK</name>
<dbReference type="InterPro" id="IPR050268">
    <property type="entry name" value="NADH-dep_flavin_reductase"/>
</dbReference>
<organism evidence="5 6">
    <name type="scientific">Paraherbaspirillum soli</name>
    <dbReference type="NCBI Taxonomy" id="631222"/>
    <lineage>
        <taxon>Bacteria</taxon>
        <taxon>Pseudomonadati</taxon>
        <taxon>Pseudomonadota</taxon>
        <taxon>Betaproteobacteria</taxon>
        <taxon>Burkholderiales</taxon>
        <taxon>Oxalobacteraceae</taxon>
        <taxon>Paraherbaspirillum</taxon>
    </lineage>
</organism>
<accession>A0ABW0MC59</accession>
<dbReference type="Pfam" id="PF01613">
    <property type="entry name" value="Flavin_Reduct"/>
    <property type="match status" value="1"/>
</dbReference>
<evidence type="ECO:0000313" key="5">
    <source>
        <dbReference type="EMBL" id="MFC5475404.1"/>
    </source>
</evidence>
<dbReference type="EMBL" id="JBHSMT010000026">
    <property type="protein sequence ID" value="MFC5475404.1"/>
    <property type="molecule type" value="Genomic_DNA"/>
</dbReference>
<dbReference type="SUPFAM" id="SSF46785">
    <property type="entry name" value="Winged helix' DNA-binding domain"/>
    <property type="match status" value="1"/>
</dbReference>
<protein>
    <submittedName>
        <fullName evidence="5">Flavin reductase</fullName>
    </submittedName>
</protein>
<feature type="domain" description="HTH marR-type" evidence="3">
    <location>
        <begin position="210"/>
        <end position="312"/>
    </location>
</feature>